<organism evidence="5 6">
    <name type="scientific">Candidatus Fimimorpha faecalis</name>
    <dbReference type="NCBI Taxonomy" id="2840824"/>
    <lineage>
        <taxon>Bacteria</taxon>
        <taxon>Bacillati</taxon>
        <taxon>Bacillota</taxon>
        <taxon>Clostridia</taxon>
        <taxon>Eubacteriales</taxon>
        <taxon>Candidatus Fimimorpha</taxon>
    </lineage>
</organism>
<reference evidence="5" key="1">
    <citation type="submission" date="2020-10" db="EMBL/GenBank/DDBJ databases">
        <authorList>
            <person name="Gilroy R."/>
        </authorList>
    </citation>
    <scope>NUCLEOTIDE SEQUENCE</scope>
    <source>
        <strain evidence="5">ChiW13-3771</strain>
    </source>
</reference>
<dbReference type="PANTHER" id="PTHR30231">
    <property type="entry name" value="DNA POLYMERASE III SUBUNIT EPSILON"/>
    <property type="match status" value="1"/>
</dbReference>
<dbReference type="FunFam" id="3.30.420.10:FF:000045">
    <property type="entry name" value="3'-5' exonuclease DinG"/>
    <property type="match status" value="1"/>
</dbReference>
<sequence>MEAEQKIIPDCYIAIDLETTGLDAKKDQIIEIGAVRMEYGRETAVFSRLVRPNGEIGERVQQLTKITNEMLQTAPYIEEVLPDLAAFELMDVSKLPLVGHNVLFDYSFLKRAMVNYGYAYERMGIDTLKLARKFCNQLERKNLDAVCAFLEIPMEQHHRAVNDARAAASILEKLKQMYCKQDPEAFLPRPLIYQVKRAQLLTKHQKEYLNDLIKCNRIKHTVDIERLTRAEASRLTDQWIQEYGKLAPEQKSWRKEKEGEIHV</sequence>
<dbReference type="Gene3D" id="3.30.420.10">
    <property type="entry name" value="Ribonuclease H-like superfamily/Ribonuclease H"/>
    <property type="match status" value="1"/>
</dbReference>
<dbReference type="GO" id="GO:0003677">
    <property type="term" value="F:DNA binding"/>
    <property type="evidence" value="ECO:0007669"/>
    <property type="project" value="InterPro"/>
</dbReference>
<keyword evidence="3 5" id="KW-0269">Exonuclease</keyword>
<dbReference type="Pfam" id="PF00929">
    <property type="entry name" value="RNase_T"/>
    <property type="match status" value="1"/>
</dbReference>
<dbReference type="EMBL" id="DVHN01000152">
    <property type="protein sequence ID" value="HIR89554.1"/>
    <property type="molecule type" value="Genomic_DNA"/>
</dbReference>
<dbReference type="InterPro" id="IPR013520">
    <property type="entry name" value="Ribonucl_H"/>
</dbReference>
<dbReference type="InterPro" id="IPR006054">
    <property type="entry name" value="DnaQ"/>
</dbReference>
<accession>A0A9D1EFX7</accession>
<keyword evidence="1" id="KW-0540">Nuclease</keyword>
<dbReference type="NCBIfam" id="TIGR00573">
    <property type="entry name" value="dnaq"/>
    <property type="match status" value="1"/>
</dbReference>
<reference evidence="5" key="2">
    <citation type="journal article" date="2021" name="PeerJ">
        <title>Extensive microbial diversity within the chicken gut microbiome revealed by metagenomics and culture.</title>
        <authorList>
            <person name="Gilroy R."/>
            <person name="Ravi A."/>
            <person name="Getino M."/>
            <person name="Pursley I."/>
            <person name="Horton D.L."/>
            <person name="Alikhan N.F."/>
            <person name="Baker D."/>
            <person name="Gharbi K."/>
            <person name="Hall N."/>
            <person name="Watson M."/>
            <person name="Adriaenssens E.M."/>
            <person name="Foster-Nyarko E."/>
            <person name="Jarju S."/>
            <person name="Secka A."/>
            <person name="Antonio M."/>
            <person name="Oren A."/>
            <person name="Chaudhuri R.R."/>
            <person name="La Ragione R."/>
            <person name="Hildebrand F."/>
            <person name="Pallen M.J."/>
        </authorList>
    </citation>
    <scope>NUCLEOTIDE SEQUENCE</scope>
    <source>
        <strain evidence="5">ChiW13-3771</strain>
    </source>
</reference>
<dbReference type="GO" id="GO:0008408">
    <property type="term" value="F:3'-5' exonuclease activity"/>
    <property type="evidence" value="ECO:0007669"/>
    <property type="project" value="TreeGrafter"/>
</dbReference>
<gene>
    <name evidence="5" type="ORF">IAC96_11465</name>
</gene>
<protein>
    <submittedName>
        <fullName evidence="5">3'-5' exonuclease</fullName>
    </submittedName>
</protein>
<evidence type="ECO:0000313" key="5">
    <source>
        <dbReference type="EMBL" id="HIR89554.1"/>
    </source>
</evidence>
<comment type="caution">
    <text evidence="5">The sequence shown here is derived from an EMBL/GenBank/DDBJ whole genome shotgun (WGS) entry which is preliminary data.</text>
</comment>
<dbReference type="Proteomes" id="UP000824201">
    <property type="component" value="Unassembled WGS sequence"/>
</dbReference>
<dbReference type="SMART" id="SM00479">
    <property type="entry name" value="EXOIII"/>
    <property type="match status" value="1"/>
</dbReference>
<proteinExistence type="predicted"/>
<dbReference type="Gene3D" id="1.20.5.140">
    <property type="match status" value="1"/>
</dbReference>
<dbReference type="GO" id="GO:0006260">
    <property type="term" value="P:DNA replication"/>
    <property type="evidence" value="ECO:0007669"/>
    <property type="project" value="InterPro"/>
</dbReference>
<evidence type="ECO:0000259" key="4">
    <source>
        <dbReference type="SMART" id="SM00479"/>
    </source>
</evidence>
<keyword evidence="2" id="KW-0378">Hydrolase</keyword>
<name>A0A9D1EFX7_9FIRM</name>
<dbReference type="AlphaFoldDB" id="A0A9D1EFX7"/>
<dbReference type="PANTHER" id="PTHR30231:SF4">
    <property type="entry name" value="PROTEIN NEN2"/>
    <property type="match status" value="1"/>
</dbReference>
<dbReference type="CDD" id="cd06127">
    <property type="entry name" value="DEDDh"/>
    <property type="match status" value="1"/>
</dbReference>
<evidence type="ECO:0000256" key="2">
    <source>
        <dbReference type="ARBA" id="ARBA00022801"/>
    </source>
</evidence>
<evidence type="ECO:0000256" key="3">
    <source>
        <dbReference type="ARBA" id="ARBA00022839"/>
    </source>
</evidence>
<dbReference type="GO" id="GO:0003887">
    <property type="term" value="F:DNA-directed DNA polymerase activity"/>
    <property type="evidence" value="ECO:0007669"/>
    <property type="project" value="InterPro"/>
</dbReference>
<dbReference type="InterPro" id="IPR036397">
    <property type="entry name" value="RNaseH_sf"/>
</dbReference>
<evidence type="ECO:0000313" key="6">
    <source>
        <dbReference type="Proteomes" id="UP000824201"/>
    </source>
</evidence>
<dbReference type="SUPFAM" id="SSF53098">
    <property type="entry name" value="Ribonuclease H-like"/>
    <property type="match status" value="1"/>
</dbReference>
<evidence type="ECO:0000256" key="1">
    <source>
        <dbReference type="ARBA" id="ARBA00022722"/>
    </source>
</evidence>
<dbReference type="InterPro" id="IPR012337">
    <property type="entry name" value="RNaseH-like_sf"/>
</dbReference>
<feature type="domain" description="Exonuclease" evidence="4">
    <location>
        <begin position="11"/>
        <end position="180"/>
    </location>
</feature>